<evidence type="ECO:0000256" key="1">
    <source>
        <dbReference type="ARBA" id="ARBA00022443"/>
    </source>
</evidence>
<dbReference type="Proteomes" id="UP000029725">
    <property type="component" value="Unassembled WGS sequence"/>
</dbReference>
<keyword evidence="5" id="KW-1185">Reference proteome</keyword>
<evidence type="ECO:0000313" key="5">
    <source>
        <dbReference type="Proteomes" id="UP000029725"/>
    </source>
</evidence>
<evidence type="ECO:0000313" key="4">
    <source>
        <dbReference type="EMBL" id="KGG50260.1"/>
    </source>
</evidence>
<sequence>MSDNVTGFVPFNYLDVYKEFPILETGIGKIAESFLLVKAMYSYSPVEADELSFLIGDQIQVLEKFDDGWWLGNSLASFHRSLQRLSGRVSLKLCGIIILD</sequence>
<dbReference type="Gene3D" id="2.30.30.40">
    <property type="entry name" value="SH3 Domains"/>
    <property type="match status" value="1"/>
</dbReference>
<keyword evidence="1 2" id="KW-0728">SH3 domain</keyword>
<dbReference type="InterPro" id="IPR001452">
    <property type="entry name" value="SH3_domain"/>
</dbReference>
<dbReference type="PROSITE" id="PS50002">
    <property type="entry name" value="SH3"/>
    <property type="match status" value="1"/>
</dbReference>
<name>A0A098VMR8_9MICR</name>
<evidence type="ECO:0000256" key="2">
    <source>
        <dbReference type="PROSITE-ProRule" id="PRU00192"/>
    </source>
</evidence>
<dbReference type="VEuPathDB" id="MicrosporidiaDB:DI09_7p390"/>
<feature type="domain" description="SH3" evidence="3">
    <location>
        <begin position="32"/>
        <end position="99"/>
    </location>
</feature>
<dbReference type="RefSeq" id="XP_013236687.1">
    <property type="nucleotide sequence ID" value="XM_013381233.1"/>
</dbReference>
<dbReference type="InterPro" id="IPR036028">
    <property type="entry name" value="SH3-like_dom_sf"/>
</dbReference>
<reference evidence="4 5" key="1">
    <citation type="submission" date="2014-04" db="EMBL/GenBank/DDBJ databases">
        <title>A new species of microsporidia sheds light on the evolution of extreme parasitism.</title>
        <authorList>
            <person name="Haag K.L."/>
            <person name="James T.Y."/>
            <person name="Larsson R."/>
            <person name="Schaer T.M."/>
            <person name="Refardt D."/>
            <person name="Pombert J.-F."/>
            <person name="Ebert D."/>
        </authorList>
    </citation>
    <scope>NUCLEOTIDE SEQUENCE [LARGE SCALE GENOMIC DNA]</scope>
    <source>
        <strain evidence="4 5">UGP3</strain>
        <tissue evidence="4">Spores</tissue>
    </source>
</reference>
<dbReference type="SUPFAM" id="SSF50044">
    <property type="entry name" value="SH3-domain"/>
    <property type="match status" value="1"/>
</dbReference>
<dbReference type="OrthoDB" id="5340910at2759"/>
<protein>
    <recommendedName>
        <fullName evidence="3">SH3 domain-containing protein</fullName>
    </recommendedName>
</protein>
<proteinExistence type="predicted"/>
<dbReference type="GeneID" id="25260869"/>
<dbReference type="AlphaFoldDB" id="A0A098VMR8"/>
<dbReference type="EMBL" id="JMKJ01000590">
    <property type="protein sequence ID" value="KGG50260.1"/>
    <property type="molecule type" value="Genomic_DNA"/>
</dbReference>
<dbReference type="Pfam" id="PF00018">
    <property type="entry name" value="SH3_1"/>
    <property type="match status" value="1"/>
</dbReference>
<dbReference type="CDD" id="cd00174">
    <property type="entry name" value="SH3"/>
    <property type="match status" value="1"/>
</dbReference>
<comment type="caution">
    <text evidence="4">The sequence shown here is derived from an EMBL/GenBank/DDBJ whole genome shotgun (WGS) entry which is preliminary data.</text>
</comment>
<dbReference type="SMART" id="SM00326">
    <property type="entry name" value="SH3"/>
    <property type="match status" value="1"/>
</dbReference>
<dbReference type="HOGENOM" id="CLU_2306759_0_0_1"/>
<gene>
    <name evidence="4" type="ORF">DI09_7p390</name>
</gene>
<dbReference type="PRINTS" id="PR00452">
    <property type="entry name" value="SH3DOMAIN"/>
</dbReference>
<accession>A0A098VMR8</accession>
<evidence type="ECO:0000259" key="3">
    <source>
        <dbReference type="PROSITE" id="PS50002"/>
    </source>
</evidence>
<organism evidence="4 5">
    <name type="scientific">Mitosporidium daphniae</name>
    <dbReference type="NCBI Taxonomy" id="1485682"/>
    <lineage>
        <taxon>Eukaryota</taxon>
        <taxon>Fungi</taxon>
        <taxon>Fungi incertae sedis</taxon>
        <taxon>Microsporidia</taxon>
        <taxon>Mitosporidium</taxon>
    </lineage>
</organism>